<evidence type="ECO:0000256" key="2">
    <source>
        <dbReference type="ARBA" id="ARBA00023015"/>
    </source>
</evidence>
<dbReference type="AlphaFoldDB" id="A0A9N7TTX4"/>
<dbReference type="PROSITE" id="PS51360">
    <property type="entry name" value="PLUS3"/>
    <property type="match status" value="1"/>
</dbReference>
<dbReference type="Proteomes" id="UP001153269">
    <property type="component" value="Unassembled WGS sequence"/>
</dbReference>
<dbReference type="Pfam" id="PF03126">
    <property type="entry name" value="Plus-3"/>
    <property type="match status" value="1"/>
</dbReference>
<dbReference type="GO" id="GO:1990269">
    <property type="term" value="F:RNA polymerase II C-terminal domain phosphoserine binding"/>
    <property type="evidence" value="ECO:0007669"/>
    <property type="project" value="TreeGrafter"/>
</dbReference>
<protein>
    <recommendedName>
        <fullName evidence="6">Plus3 domain-containing protein</fullName>
    </recommendedName>
</protein>
<dbReference type="SUPFAM" id="SSF159042">
    <property type="entry name" value="Plus3-like"/>
    <property type="match status" value="1"/>
</dbReference>
<dbReference type="EMBL" id="CADEAL010000322">
    <property type="protein sequence ID" value="CAB1418403.1"/>
    <property type="molecule type" value="Genomic_DNA"/>
</dbReference>
<feature type="domain" description="Plus3" evidence="6">
    <location>
        <begin position="99"/>
        <end position="231"/>
    </location>
</feature>
<evidence type="ECO:0000256" key="1">
    <source>
        <dbReference type="ARBA" id="ARBA00004123"/>
    </source>
</evidence>
<comment type="subcellular location">
    <subcellularLocation>
        <location evidence="1">Nucleus</location>
    </subcellularLocation>
</comment>
<dbReference type="Gene3D" id="3.90.70.200">
    <property type="entry name" value="Plus-3 domain"/>
    <property type="match status" value="1"/>
</dbReference>
<keyword evidence="8" id="KW-1185">Reference proteome</keyword>
<organism evidence="7 8">
    <name type="scientific">Pleuronectes platessa</name>
    <name type="common">European plaice</name>
    <dbReference type="NCBI Taxonomy" id="8262"/>
    <lineage>
        <taxon>Eukaryota</taxon>
        <taxon>Metazoa</taxon>
        <taxon>Chordata</taxon>
        <taxon>Craniata</taxon>
        <taxon>Vertebrata</taxon>
        <taxon>Euteleostomi</taxon>
        <taxon>Actinopterygii</taxon>
        <taxon>Neopterygii</taxon>
        <taxon>Teleostei</taxon>
        <taxon>Neoteleostei</taxon>
        <taxon>Acanthomorphata</taxon>
        <taxon>Carangaria</taxon>
        <taxon>Pleuronectiformes</taxon>
        <taxon>Pleuronectoidei</taxon>
        <taxon>Pleuronectidae</taxon>
        <taxon>Pleuronectes</taxon>
    </lineage>
</organism>
<evidence type="ECO:0000256" key="5">
    <source>
        <dbReference type="SAM" id="MobiDB-lite"/>
    </source>
</evidence>
<evidence type="ECO:0000313" key="8">
    <source>
        <dbReference type="Proteomes" id="UP001153269"/>
    </source>
</evidence>
<keyword evidence="3" id="KW-0804">Transcription</keyword>
<evidence type="ECO:0000256" key="3">
    <source>
        <dbReference type="ARBA" id="ARBA00023163"/>
    </source>
</evidence>
<dbReference type="GO" id="GO:0016593">
    <property type="term" value="C:Cdc73/Paf1 complex"/>
    <property type="evidence" value="ECO:0007669"/>
    <property type="project" value="TreeGrafter"/>
</dbReference>
<dbReference type="InterPro" id="IPR036128">
    <property type="entry name" value="Plus3-like_sf"/>
</dbReference>
<proteinExistence type="predicted"/>
<feature type="region of interest" description="Disordered" evidence="5">
    <location>
        <begin position="69"/>
        <end position="95"/>
    </location>
</feature>
<dbReference type="SMART" id="SM00719">
    <property type="entry name" value="Plus3"/>
    <property type="match status" value="1"/>
</dbReference>
<evidence type="ECO:0000256" key="4">
    <source>
        <dbReference type="ARBA" id="ARBA00023242"/>
    </source>
</evidence>
<dbReference type="GO" id="GO:0003677">
    <property type="term" value="F:DNA binding"/>
    <property type="evidence" value="ECO:0007669"/>
    <property type="project" value="InterPro"/>
</dbReference>
<feature type="compositionally biased region" description="Basic and acidic residues" evidence="5">
    <location>
        <begin position="73"/>
        <end position="92"/>
    </location>
</feature>
<comment type="caution">
    <text evidence="7">The sequence shown here is derived from an EMBL/GenBank/DDBJ whole genome shotgun (WGS) entry which is preliminary data.</text>
</comment>
<reference evidence="7" key="1">
    <citation type="submission" date="2020-03" db="EMBL/GenBank/DDBJ databases">
        <authorList>
            <person name="Weist P."/>
        </authorList>
    </citation>
    <scope>NUCLEOTIDE SEQUENCE</scope>
</reference>
<evidence type="ECO:0000313" key="7">
    <source>
        <dbReference type="EMBL" id="CAB1418403.1"/>
    </source>
</evidence>
<keyword evidence="4" id="KW-0539">Nucleus</keyword>
<dbReference type="PANTHER" id="PTHR13115:SF8">
    <property type="entry name" value="RNA POLYMERASE-ASSOCIATED PROTEIN RTF1 HOMOLOG"/>
    <property type="match status" value="1"/>
</dbReference>
<gene>
    <name evidence="7" type="ORF">PLEPLA_LOCUS6229</name>
</gene>
<accession>A0A9N7TTX4</accession>
<sequence>MKVPTPQMIASKEKLVKKDLDRPFTQVEYDVMVVAMSKLSTPSAARSHRDADMAERKFLVGGAASAASGRFAGTKERREVEHGKGPEEKKACGEVTQPAHPFDELKRICLPYNRLQKWCHMLFFATNVKGCFVRVATEASISDPPYCVAEIVSVMVETKNDHQFGSKRPNLVFKLRHAGQEKIVPLSSISNEGITISEFNQWKLSMMAAMMKVPTPQMIATKEKLIKIALDRHFTQGEYDVMVVAMSKLSLASAARSHGDTDMVERKFLFGGAASAASGRSAVTKWKRQDEQETSEMIASKRRKCIKEALDNSFTQDEFDFFVAQKKKRFRAAP</sequence>
<name>A0A9N7TTX4_PLEPL</name>
<dbReference type="InterPro" id="IPR004343">
    <property type="entry name" value="Plus-3_dom"/>
</dbReference>
<dbReference type="PANTHER" id="PTHR13115">
    <property type="entry name" value="RNA POLYMERASE-ASSOCIATED PROTEIN RTF1 HOMOLOG"/>
    <property type="match status" value="1"/>
</dbReference>
<evidence type="ECO:0000259" key="6">
    <source>
        <dbReference type="PROSITE" id="PS51360"/>
    </source>
</evidence>
<keyword evidence="2" id="KW-0805">Transcription regulation</keyword>